<protein>
    <submittedName>
        <fullName evidence="2">Uncharacterized protein</fullName>
    </submittedName>
</protein>
<keyword evidence="3" id="KW-1185">Reference proteome</keyword>
<feature type="region of interest" description="Disordered" evidence="1">
    <location>
        <begin position="256"/>
        <end position="294"/>
    </location>
</feature>
<evidence type="ECO:0000313" key="2">
    <source>
        <dbReference type="EMBL" id="KAF2083460.1"/>
    </source>
</evidence>
<proteinExistence type="predicted"/>
<organism evidence="2 3">
    <name type="scientific">Saccharata proteae CBS 121410</name>
    <dbReference type="NCBI Taxonomy" id="1314787"/>
    <lineage>
        <taxon>Eukaryota</taxon>
        <taxon>Fungi</taxon>
        <taxon>Dikarya</taxon>
        <taxon>Ascomycota</taxon>
        <taxon>Pezizomycotina</taxon>
        <taxon>Dothideomycetes</taxon>
        <taxon>Dothideomycetes incertae sedis</taxon>
        <taxon>Botryosphaeriales</taxon>
        <taxon>Saccharataceae</taxon>
        <taxon>Saccharata</taxon>
    </lineage>
</organism>
<dbReference type="AlphaFoldDB" id="A0A9P4LRE3"/>
<gene>
    <name evidence="2" type="ORF">K490DRAFT_69785</name>
</gene>
<feature type="region of interest" description="Disordered" evidence="1">
    <location>
        <begin position="594"/>
        <end position="623"/>
    </location>
</feature>
<feature type="compositionally biased region" description="Low complexity" evidence="1">
    <location>
        <begin position="269"/>
        <end position="294"/>
    </location>
</feature>
<evidence type="ECO:0000256" key="1">
    <source>
        <dbReference type="SAM" id="MobiDB-lite"/>
    </source>
</evidence>
<dbReference type="Proteomes" id="UP000799776">
    <property type="component" value="Unassembled WGS sequence"/>
</dbReference>
<name>A0A9P4LRE3_9PEZI</name>
<comment type="caution">
    <text evidence="2">The sequence shown here is derived from an EMBL/GenBank/DDBJ whole genome shotgun (WGS) entry which is preliminary data.</text>
</comment>
<reference evidence="2" key="1">
    <citation type="journal article" date="2020" name="Stud. Mycol.">
        <title>101 Dothideomycetes genomes: a test case for predicting lifestyles and emergence of pathogens.</title>
        <authorList>
            <person name="Haridas S."/>
            <person name="Albert R."/>
            <person name="Binder M."/>
            <person name="Bloem J."/>
            <person name="Labutti K."/>
            <person name="Salamov A."/>
            <person name="Andreopoulos B."/>
            <person name="Baker S."/>
            <person name="Barry K."/>
            <person name="Bills G."/>
            <person name="Bluhm B."/>
            <person name="Cannon C."/>
            <person name="Castanera R."/>
            <person name="Culley D."/>
            <person name="Daum C."/>
            <person name="Ezra D."/>
            <person name="Gonzalez J."/>
            <person name="Henrissat B."/>
            <person name="Kuo A."/>
            <person name="Liang C."/>
            <person name="Lipzen A."/>
            <person name="Lutzoni F."/>
            <person name="Magnuson J."/>
            <person name="Mondo S."/>
            <person name="Nolan M."/>
            <person name="Ohm R."/>
            <person name="Pangilinan J."/>
            <person name="Park H.-J."/>
            <person name="Ramirez L."/>
            <person name="Alfaro M."/>
            <person name="Sun H."/>
            <person name="Tritt A."/>
            <person name="Yoshinaga Y."/>
            <person name="Zwiers L.-H."/>
            <person name="Turgeon B."/>
            <person name="Goodwin S."/>
            <person name="Spatafora J."/>
            <person name="Crous P."/>
            <person name="Grigoriev I."/>
        </authorList>
    </citation>
    <scope>NUCLEOTIDE SEQUENCE</scope>
    <source>
        <strain evidence="2">CBS 121410</strain>
    </source>
</reference>
<sequence>MAVETPGLDLSPTAPPTQDEIDDQMTTAGCAAPGATKELSADVAPPTSGIDSTVASTSTDIEQAGSDFAAPAKPPAAPPPGMTPFDLLESTTLGMDDNAARNHIHTRDTPTDPTTADKAQIAVMQGQRQQHIRDLYNAIVDIDNARDNATCEAFKAFRDQAYEPDDILAGCSYLWSEVVAGAKKGWRIPFSMTAQLRKAIAASVKAGRYTGDVTARFTKIVGALRQEKTLCVSVIDIDLTQMRSLIYAPTESMEVKNHVRTTNNKRAAKQSAKQSGASRSKGKSAADTSSATASALQPITPAPFGGTASGIPIAALLNPGHNSYASVRAGRFQSIASAPPKPGAWTGCSSRAPPFSSDHLQPAGPLGYRIPPGHSQNIPSMAPGVARMGYGVSSFPADCPSTHTTLPSYAMDAPPLQHSIQQTPIPKIGQIYPISQFQKRACLVSDDDYASQDSSRSRKTHRLDDYSLPNWSLNVPAGLFLTSESQQNHAPVLAPTLPRSHVEKRRRLRDDDGEASSDTPRSRKTARTDDGTNASLAPGPDPDLLSTTKSPGAKNIRENEPPSQFHSAPAYVAAPTQLRRGLLNAPEVPSAFEPARFSPADFPTATVPPSAPSQTSPADLVDDALIDSRHNDDIFGE</sequence>
<accession>A0A9P4LRE3</accession>
<feature type="region of interest" description="Disordered" evidence="1">
    <location>
        <begin position="486"/>
        <end position="568"/>
    </location>
</feature>
<feature type="region of interest" description="Disordered" evidence="1">
    <location>
        <begin position="1"/>
        <end position="58"/>
    </location>
</feature>
<dbReference type="OrthoDB" id="3967092at2759"/>
<feature type="compositionally biased region" description="Polar residues" evidence="1">
    <location>
        <begin position="49"/>
        <end position="58"/>
    </location>
</feature>
<evidence type="ECO:0000313" key="3">
    <source>
        <dbReference type="Proteomes" id="UP000799776"/>
    </source>
</evidence>
<dbReference type="EMBL" id="ML978780">
    <property type="protein sequence ID" value="KAF2083460.1"/>
    <property type="molecule type" value="Genomic_DNA"/>
</dbReference>